<dbReference type="EMBL" id="BGPR01000401">
    <property type="protein sequence ID" value="GBM18286.1"/>
    <property type="molecule type" value="Genomic_DNA"/>
</dbReference>
<evidence type="ECO:0000313" key="1">
    <source>
        <dbReference type="EMBL" id="GBM18286.1"/>
    </source>
</evidence>
<protein>
    <submittedName>
        <fullName evidence="1">Uncharacterized protein</fullName>
    </submittedName>
</protein>
<comment type="caution">
    <text evidence="1">The sequence shown here is derived from an EMBL/GenBank/DDBJ whole genome shotgun (WGS) entry which is preliminary data.</text>
</comment>
<dbReference type="OrthoDB" id="6427445at2759"/>
<proteinExistence type="predicted"/>
<reference evidence="1 2" key="1">
    <citation type="journal article" date="2019" name="Sci. Rep.">
        <title>Orb-weaving spider Araneus ventricosus genome elucidates the spidroin gene catalogue.</title>
        <authorList>
            <person name="Kono N."/>
            <person name="Nakamura H."/>
            <person name="Ohtoshi R."/>
            <person name="Moran D.A.P."/>
            <person name="Shinohara A."/>
            <person name="Yoshida Y."/>
            <person name="Fujiwara M."/>
            <person name="Mori M."/>
            <person name="Tomita M."/>
            <person name="Arakawa K."/>
        </authorList>
    </citation>
    <scope>NUCLEOTIDE SEQUENCE [LARGE SCALE GENOMIC DNA]</scope>
</reference>
<dbReference type="Proteomes" id="UP000499080">
    <property type="component" value="Unassembled WGS sequence"/>
</dbReference>
<dbReference type="AlphaFoldDB" id="A0A4Y2DQI5"/>
<organism evidence="1 2">
    <name type="scientific">Araneus ventricosus</name>
    <name type="common">Orbweaver spider</name>
    <name type="synonym">Epeira ventricosa</name>
    <dbReference type="NCBI Taxonomy" id="182803"/>
    <lineage>
        <taxon>Eukaryota</taxon>
        <taxon>Metazoa</taxon>
        <taxon>Ecdysozoa</taxon>
        <taxon>Arthropoda</taxon>
        <taxon>Chelicerata</taxon>
        <taxon>Arachnida</taxon>
        <taxon>Araneae</taxon>
        <taxon>Araneomorphae</taxon>
        <taxon>Entelegynae</taxon>
        <taxon>Araneoidea</taxon>
        <taxon>Araneidae</taxon>
        <taxon>Araneus</taxon>
    </lineage>
</organism>
<accession>A0A4Y2DQI5</accession>
<gene>
    <name evidence="1" type="ORF">AVEN_147413_1</name>
</gene>
<keyword evidence="2" id="KW-1185">Reference proteome</keyword>
<evidence type="ECO:0000313" key="2">
    <source>
        <dbReference type="Proteomes" id="UP000499080"/>
    </source>
</evidence>
<sequence length="124" mass="13989">MSPYTFIGEEKGFKMSILRDTGTTVDIVSMNRISPEMLTGEHIWVQQPFDEKLICLPLAEVELKGKFRHIKTKAAVACGQVDKGRYLLVNRKAALLGKNREFPKVNALQTKAQKRVAEQQKETG</sequence>
<name>A0A4Y2DQI5_ARAVE</name>